<dbReference type="OrthoDB" id="913196at2759"/>
<evidence type="ECO:0000256" key="1">
    <source>
        <dbReference type="ARBA" id="ARBA00022737"/>
    </source>
</evidence>
<dbReference type="InterPro" id="IPR032675">
    <property type="entry name" value="LRR_dom_sf"/>
</dbReference>
<keyword evidence="4" id="KW-0067">ATP-binding</keyword>
<dbReference type="PANTHER" id="PTHR15140">
    <property type="entry name" value="TUBULIN-SPECIFIC CHAPERONE E"/>
    <property type="match status" value="1"/>
</dbReference>
<protein>
    <recommendedName>
        <fullName evidence="9">NB-ARC domain-containing protein</fullName>
    </recommendedName>
</protein>
<evidence type="ECO:0000259" key="6">
    <source>
        <dbReference type="Pfam" id="PF23598"/>
    </source>
</evidence>
<keyword evidence="8" id="KW-1185">Reference proteome</keyword>
<proteinExistence type="predicted"/>
<evidence type="ECO:0000313" key="8">
    <source>
        <dbReference type="Proteomes" id="UP000231279"/>
    </source>
</evidence>
<evidence type="ECO:0008006" key="9">
    <source>
        <dbReference type="Google" id="ProtNLM"/>
    </source>
</evidence>
<name>A0A2G9G0W2_9LAMI</name>
<reference evidence="8" key="1">
    <citation type="journal article" date="2018" name="Gigascience">
        <title>Genome assembly of the Pink Ipe (Handroanthus impetiginosus, Bignoniaceae), a highly valued, ecologically keystone Neotropical timber forest tree.</title>
        <authorList>
            <person name="Silva-Junior O.B."/>
            <person name="Grattapaglia D."/>
            <person name="Novaes E."/>
            <person name="Collevatti R.G."/>
        </authorList>
    </citation>
    <scope>NUCLEOTIDE SEQUENCE [LARGE SCALE GENOMIC DNA]</scope>
    <source>
        <strain evidence="8">cv. UFG-1</strain>
    </source>
</reference>
<dbReference type="EMBL" id="NKXS01007929">
    <property type="protein sequence ID" value="PIM98965.1"/>
    <property type="molecule type" value="Genomic_DNA"/>
</dbReference>
<dbReference type="AlphaFoldDB" id="A0A2G9G0W2"/>
<evidence type="ECO:0000259" key="5">
    <source>
        <dbReference type="Pfam" id="PF23559"/>
    </source>
</evidence>
<dbReference type="InterPro" id="IPR055414">
    <property type="entry name" value="LRR_R13L4/SHOC2-like"/>
</dbReference>
<dbReference type="Pfam" id="PF23559">
    <property type="entry name" value="WHD_DRP"/>
    <property type="match status" value="1"/>
</dbReference>
<keyword evidence="2" id="KW-0547">Nucleotide-binding</keyword>
<dbReference type="Pfam" id="PF23598">
    <property type="entry name" value="LRR_14"/>
    <property type="match status" value="1"/>
</dbReference>
<evidence type="ECO:0000313" key="7">
    <source>
        <dbReference type="EMBL" id="PIM98965.1"/>
    </source>
</evidence>
<dbReference type="Gene3D" id="3.80.10.10">
    <property type="entry name" value="Ribonuclease Inhibitor"/>
    <property type="match status" value="1"/>
</dbReference>
<evidence type="ECO:0000256" key="2">
    <source>
        <dbReference type="ARBA" id="ARBA00022741"/>
    </source>
</evidence>
<evidence type="ECO:0000256" key="3">
    <source>
        <dbReference type="ARBA" id="ARBA00022821"/>
    </source>
</evidence>
<dbReference type="STRING" id="429701.A0A2G9G0W2"/>
<evidence type="ECO:0000256" key="4">
    <source>
        <dbReference type="ARBA" id="ARBA00022840"/>
    </source>
</evidence>
<dbReference type="InterPro" id="IPR036388">
    <property type="entry name" value="WH-like_DNA-bd_sf"/>
</dbReference>
<keyword evidence="1" id="KW-0677">Repeat</keyword>
<dbReference type="GO" id="GO:0006952">
    <property type="term" value="P:defense response"/>
    <property type="evidence" value="ECO:0007669"/>
    <property type="project" value="UniProtKB-KW"/>
</dbReference>
<keyword evidence="3" id="KW-0611">Plant defense</keyword>
<gene>
    <name evidence="7" type="ORF">CDL12_28545</name>
</gene>
<dbReference type="InterPro" id="IPR058922">
    <property type="entry name" value="WHD_DRP"/>
</dbReference>
<dbReference type="Gene3D" id="1.10.10.10">
    <property type="entry name" value="Winged helix-like DNA-binding domain superfamily/Winged helix DNA-binding domain"/>
    <property type="match status" value="1"/>
</dbReference>
<sequence length="437" mass="49806">MSHVLISSYNYLSQLYKPHFLYMGVFPLGCRISFSKLIKLWSAEGFLEPYLSSNLKISGMRCLNLLVSCSLVLCGDVSSGSEVHFKTCYLHSVYWYLCIKVAGTENFLHVLNRYADAFTEGIKCQRRLCIHNNVLFGIKEVRNSMESISTAYSLICTGPYHEYPVPICSDLRLLRVLDALTIRFYKFPIEVLKLVQLRYLALTFNGKVPGSISKLWNLETLIILRHLSINKSCKDSSYLPMEIWNMKELRHIQVTGSNLPDPCGALLSNLLSLSDVSVNSCSKEILEKTPNLKKLGIQNELSPDAVEPLCCFDHLSHLSCLESLKCVVANPKPRSQGPVWETYEGEFSRLKFLLLEDMDLVHWRANSIYCFPLLIKLIIMSCYKLKEIPSSFGCSSEVKYMKLVDCPSFRASARQLREEYQLHGIDVKSSLDDEKLK</sequence>
<dbReference type="PANTHER" id="PTHR15140:SF33">
    <property type="entry name" value="LATE BLIGHT RESISTANCE PROTEIN HOMOLOG R1A-3 ISOFORM X1"/>
    <property type="match status" value="1"/>
</dbReference>
<dbReference type="Proteomes" id="UP000231279">
    <property type="component" value="Unassembled WGS sequence"/>
</dbReference>
<feature type="domain" description="Disease resistance protein winged helix" evidence="5">
    <location>
        <begin position="25"/>
        <end position="92"/>
    </location>
</feature>
<accession>A0A2G9G0W2</accession>
<feature type="domain" description="Disease resistance R13L4/SHOC-2-like LRR" evidence="6">
    <location>
        <begin position="165"/>
        <end position="353"/>
    </location>
</feature>
<organism evidence="7 8">
    <name type="scientific">Handroanthus impetiginosus</name>
    <dbReference type="NCBI Taxonomy" id="429701"/>
    <lineage>
        <taxon>Eukaryota</taxon>
        <taxon>Viridiplantae</taxon>
        <taxon>Streptophyta</taxon>
        <taxon>Embryophyta</taxon>
        <taxon>Tracheophyta</taxon>
        <taxon>Spermatophyta</taxon>
        <taxon>Magnoliopsida</taxon>
        <taxon>eudicotyledons</taxon>
        <taxon>Gunneridae</taxon>
        <taxon>Pentapetalae</taxon>
        <taxon>asterids</taxon>
        <taxon>lamiids</taxon>
        <taxon>Lamiales</taxon>
        <taxon>Bignoniaceae</taxon>
        <taxon>Crescentiina</taxon>
        <taxon>Tabebuia alliance</taxon>
        <taxon>Handroanthus</taxon>
    </lineage>
</organism>
<comment type="caution">
    <text evidence="7">The sequence shown here is derived from an EMBL/GenBank/DDBJ whole genome shotgun (WGS) entry which is preliminary data.</text>
</comment>
<dbReference type="SUPFAM" id="SSF52058">
    <property type="entry name" value="L domain-like"/>
    <property type="match status" value="1"/>
</dbReference>